<reference evidence="2 3" key="1">
    <citation type="submission" date="2006-10" db="EMBL/GenBank/DDBJ databases">
        <title>Complete sequence of Syntrophobacter fumaroxidans MPOB.</title>
        <authorList>
            <consortium name="US DOE Joint Genome Institute"/>
            <person name="Copeland A."/>
            <person name="Lucas S."/>
            <person name="Lapidus A."/>
            <person name="Barry K."/>
            <person name="Detter J.C."/>
            <person name="Glavina del Rio T."/>
            <person name="Hammon N."/>
            <person name="Israni S."/>
            <person name="Pitluck S."/>
            <person name="Goltsman E.G."/>
            <person name="Martinez M."/>
            <person name="Schmutz J."/>
            <person name="Larimer F."/>
            <person name="Land M."/>
            <person name="Hauser L."/>
            <person name="Kyrpides N."/>
            <person name="Kim E."/>
            <person name="Boone D.R."/>
            <person name="Brockman F."/>
            <person name="Culley D."/>
            <person name="Ferry J."/>
            <person name="Gunsalus R."/>
            <person name="McInerney M.J."/>
            <person name="Morrison M."/>
            <person name="Plugge C."/>
            <person name="Rohlin L."/>
            <person name="Scholten J."/>
            <person name="Sieber J."/>
            <person name="Stams A.J.M."/>
            <person name="Worm P."/>
            <person name="Henstra A.M."/>
            <person name="Richardson P."/>
        </authorList>
    </citation>
    <scope>NUCLEOTIDE SEQUENCE [LARGE SCALE GENOMIC DNA]</scope>
    <source>
        <strain evidence="3">DSM 10017 / MPOB</strain>
    </source>
</reference>
<feature type="domain" description="DUF4301" evidence="1">
    <location>
        <begin position="8"/>
        <end position="521"/>
    </location>
</feature>
<evidence type="ECO:0000259" key="1">
    <source>
        <dbReference type="Pfam" id="PF14134"/>
    </source>
</evidence>
<dbReference type="Pfam" id="PF14134">
    <property type="entry name" value="DUF4301"/>
    <property type="match status" value="1"/>
</dbReference>
<gene>
    <name evidence="2" type="ordered locus">Sfum_0569</name>
</gene>
<dbReference type="OrthoDB" id="5572060at2"/>
<dbReference type="InterPro" id="IPR025393">
    <property type="entry name" value="DUF4301"/>
</dbReference>
<dbReference type="SUPFAM" id="SSF53448">
    <property type="entry name" value="Nucleotide-diphospho-sugar transferases"/>
    <property type="match status" value="1"/>
</dbReference>
<protein>
    <submittedName>
        <fullName evidence="2">Conserved hypothetical cytosolic protein</fullName>
    </submittedName>
</protein>
<dbReference type="EMBL" id="CP000478">
    <property type="protein sequence ID" value="ABK16268.1"/>
    <property type="molecule type" value="Genomic_DNA"/>
</dbReference>
<accession>A0LFR6</accession>
<dbReference type="eggNOG" id="COG3172">
    <property type="taxonomic scope" value="Bacteria"/>
</dbReference>
<dbReference type="KEGG" id="sfu:Sfum_0569"/>
<sequence>MERVLFSDADRRQIESHGLTVDRVLAQIEIFRKSSSLITLDRPCTVEDGVHKILTSEIERFLRYHESAAQAERFMKFIPASGAATRMFQSLLQIYYMPQFLDVEELHRRVGQGVAVACDFMTFLEGLYLFPFVGDLEKVLQADGFSLAMLIRHCEYRTILEYLLTERGINYGNLPKCLLKFHRYPDETRTAFEEHLTESAFYMGKRSGRCRVHFTVSIDHEERFKRLMEKVRVAYEERYGTTYEIGYSFQKRSTDTIAVDMENRPFRDRYGRLHFRPGGHGALIENLNDLKGDIVYIKNVDNLIPDRHKDHIVFWKKVLAGCLAEIQDTVHGYLRRLVEEPSPELIEEMESYARGKLLIRFPDDFAARSLEERGRVLMNRLNRPIRVCGVVPNSGEPGGAPFWVAHDNGDVSIQIVEKAQVDFDSARQRETWMSSTHFNPVDLVCGLRDFAGNNFDLRRFIDDDAVFITRKSKDGKDLKALELPGLWNGSMAGWITHIVEVPKITFNPVKSVFDLLRPEHQPEEY</sequence>
<evidence type="ECO:0000313" key="3">
    <source>
        <dbReference type="Proteomes" id="UP000001784"/>
    </source>
</evidence>
<evidence type="ECO:0000313" key="2">
    <source>
        <dbReference type="EMBL" id="ABK16268.1"/>
    </source>
</evidence>
<dbReference type="HOGENOM" id="CLU_024244_0_0_7"/>
<keyword evidence="3" id="KW-1185">Reference proteome</keyword>
<dbReference type="AlphaFoldDB" id="A0LFR6"/>
<dbReference type="InterPro" id="IPR029044">
    <property type="entry name" value="Nucleotide-diphossugar_trans"/>
</dbReference>
<dbReference type="RefSeq" id="WP_011697441.1">
    <property type="nucleotide sequence ID" value="NC_008554.1"/>
</dbReference>
<name>A0LFR6_SYNFM</name>
<dbReference type="STRING" id="335543.Sfum_0569"/>
<dbReference type="InParanoid" id="A0LFR6"/>
<proteinExistence type="predicted"/>
<organism evidence="2 3">
    <name type="scientific">Syntrophobacter fumaroxidans (strain DSM 10017 / MPOB)</name>
    <dbReference type="NCBI Taxonomy" id="335543"/>
    <lineage>
        <taxon>Bacteria</taxon>
        <taxon>Pseudomonadati</taxon>
        <taxon>Thermodesulfobacteriota</taxon>
        <taxon>Syntrophobacteria</taxon>
        <taxon>Syntrophobacterales</taxon>
        <taxon>Syntrophobacteraceae</taxon>
        <taxon>Syntrophobacter</taxon>
    </lineage>
</organism>
<dbReference type="Proteomes" id="UP000001784">
    <property type="component" value="Chromosome"/>
</dbReference>